<gene>
    <name evidence="2" type="ORF">DFR64_0297</name>
</gene>
<reference evidence="2 3" key="1">
    <citation type="submission" date="2018-08" db="EMBL/GenBank/DDBJ databases">
        <title>Genomic Encyclopedia of Type Strains, Phase IV (KMG-IV): sequencing the most valuable type-strain genomes for metagenomic binning, comparative biology and taxonomic classification.</title>
        <authorList>
            <person name="Goeker M."/>
        </authorList>
    </citation>
    <scope>NUCLEOTIDE SEQUENCE [LARGE SCALE GENOMIC DNA]</scope>
    <source>
        <strain evidence="2 3">DSM 23923</strain>
    </source>
</reference>
<feature type="transmembrane region" description="Helical" evidence="1">
    <location>
        <begin position="123"/>
        <end position="148"/>
    </location>
</feature>
<feature type="transmembrane region" description="Helical" evidence="1">
    <location>
        <begin position="12"/>
        <end position="33"/>
    </location>
</feature>
<sequence length="246" mass="27053">MFSQIFTQLIVYFRYWTISGSGLSLLFGLLWLLLYRPPLFKQPRLWLVMLGGALAGVLAVSIIQTPLSILLNKLWHEGAGLGRLLLVGLLSVVTLGLVQEGAKLVPLLVLRKRQGGQLDEQQGLSAGAVSGFGYGFLETFYVMNYLFISGWNWDVLANEYPALVLTSLERVCMLGLNMGLSALVGWGLAKGKGLRFFLLVAALHAFVAFISFLMANLNFPVVITELALMVIIIVLTVVMLSMRGEE</sequence>
<protein>
    <recommendedName>
        <fullName evidence="4">YhfC family intramembrane metalloprotease</fullName>
    </recommendedName>
</protein>
<organism evidence="2 3">
    <name type="scientific">Pelolinea submarina</name>
    <dbReference type="NCBI Taxonomy" id="913107"/>
    <lineage>
        <taxon>Bacteria</taxon>
        <taxon>Bacillati</taxon>
        <taxon>Chloroflexota</taxon>
        <taxon>Anaerolineae</taxon>
        <taxon>Anaerolineales</taxon>
        <taxon>Anaerolineaceae</taxon>
        <taxon>Pelolinea</taxon>
    </lineage>
</organism>
<keyword evidence="1" id="KW-1133">Transmembrane helix</keyword>
<dbReference type="RefSeq" id="WP_116223621.1">
    <property type="nucleotide sequence ID" value="NZ_AP018437.1"/>
</dbReference>
<evidence type="ECO:0000313" key="2">
    <source>
        <dbReference type="EMBL" id="REG10439.1"/>
    </source>
</evidence>
<accession>A0A347ZUJ2</accession>
<keyword evidence="1" id="KW-0472">Membrane</keyword>
<proteinExistence type="predicted"/>
<feature type="transmembrane region" description="Helical" evidence="1">
    <location>
        <begin position="84"/>
        <end position="102"/>
    </location>
</feature>
<feature type="transmembrane region" description="Helical" evidence="1">
    <location>
        <begin position="221"/>
        <end position="242"/>
    </location>
</feature>
<feature type="transmembrane region" description="Helical" evidence="1">
    <location>
        <begin position="45"/>
        <end position="64"/>
    </location>
</feature>
<keyword evidence="1" id="KW-0812">Transmembrane</keyword>
<evidence type="ECO:0000256" key="1">
    <source>
        <dbReference type="SAM" id="Phobius"/>
    </source>
</evidence>
<feature type="transmembrane region" description="Helical" evidence="1">
    <location>
        <begin position="168"/>
        <end position="189"/>
    </location>
</feature>
<dbReference type="EMBL" id="QUMS01000001">
    <property type="protein sequence ID" value="REG10439.1"/>
    <property type="molecule type" value="Genomic_DNA"/>
</dbReference>
<evidence type="ECO:0008006" key="4">
    <source>
        <dbReference type="Google" id="ProtNLM"/>
    </source>
</evidence>
<feature type="transmembrane region" description="Helical" evidence="1">
    <location>
        <begin position="196"/>
        <end position="215"/>
    </location>
</feature>
<keyword evidence="3" id="KW-1185">Reference proteome</keyword>
<comment type="caution">
    <text evidence="2">The sequence shown here is derived from an EMBL/GenBank/DDBJ whole genome shotgun (WGS) entry which is preliminary data.</text>
</comment>
<dbReference type="AlphaFoldDB" id="A0A347ZUJ2"/>
<evidence type="ECO:0000313" key="3">
    <source>
        <dbReference type="Proteomes" id="UP000256388"/>
    </source>
</evidence>
<name>A0A347ZUJ2_9CHLR</name>
<dbReference type="Proteomes" id="UP000256388">
    <property type="component" value="Unassembled WGS sequence"/>
</dbReference>